<keyword evidence="5" id="KW-1185">Reference proteome</keyword>
<dbReference type="GO" id="GO:0016651">
    <property type="term" value="F:oxidoreductase activity, acting on NAD(P)H"/>
    <property type="evidence" value="ECO:0007669"/>
    <property type="project" value="TreeGrafter"/>
</dbReference>
<dbReference type="Gene3D" id="3.40.50.720">
    <property type="entry name" value="NAD(P)-binding Rossmann-like Domain"/>
    <property type="match status" value="1"/>
</dbReference>
<dbReference type="Proteomes" id="UP001153069">
    <property type="component" value="Unassembled WGS sequence"/>
</dbReference>
<dbReference type="InterPro" id="IPR013154">
    <property type="entry name" value="ADH-like_N"/>
</dbReference>
<evidence type="ECO:0000256" key="1">
    <source>
        <dbReference type="ARBA" id="ARBA00022857"/>
    </source>
</evidence>
<dbReference type="SMART" id="SM00829">
    <property type="entry name" value="PKS_ER"/>
    <property type="match status" value="1"/>
</dbReference>
<dbReference type="PANTHER" id="PTHR48106:SF18">
    <property type="entry name" value="QUINONE OXIDOREDUCTASE PIG3"/>
    <property type="match status" value="1"/>
</dbReference>
<keyword evidence="2" id="KW-0560">Oxidoreductase</keyword>
<dbReference type="PANTHER" id="PTHR48106">
    <property type="entry name" value="QUINONE OXIDOREDUCTASE PIG3-RELATED"/>
    <property type="match status" value="1"/>
</dbReference>
<evidence type="ECO:0000256" key="2">
    <source>
        <dbReference type="ARBA" id="ARBA00023002"/>
    </source>
</evidence>
<sequence length="349" mass="38106">MADPSLPTTHRVWRMKSEVKDTKDAKSIEESLSLEEEQVPTIKEGQILVQVACCTINHEDILHLKNAYVNTKDIPIPRGVGFEGSGKVVASKAPFYLGLKVGSRVAFYSDQSCALAEYLVCDAQTVTPIPAGVSYSTAAAAVTNAFSVLLMVQNLKKGGHKAVVNTVGAGSLGRLFTKHAKSLGINVIALVRRDSQKDLCQADGAKVVLNLSDPDFDQQLSQAIQETNCHFAYDGLAGDMPDRLLKALPLHSVVSIYSEIVSKKLTIDVNHLYQKRIEAFNAGDEAKALWTVQMLPLMSKLQKWMATPEMQTTIRTQFEFDKLPEAISNSASEKKSDGKVQVIVTPSML</sequence>
<reference evidence="4" key="1">
    <citation type="submission" date="2020-06" db="EMBL/GenBank/DDBJ databases">
        <authorList>
            <consortium name="Plant Systems Biology data submission"/>
        </authorList>
    </citation>
    <scope>NUCLEOTIDE SEQUENCE</scope>
    <source>
        <strain evidence="4">D6</strain>
    </source>
</reference>
<dbReference type="InterPro" id="IPR020843">
    <property type="entry name" value="ER"/>
</dbReference>
<organism evidence="4 5">
    <name type="scientific">Seminavis robusta</name>
    <dbReference type="NCBI Taxonomy" id="568900"/>
    <lineage>
        <taxon>Eukaryota</taxon>
        <taxon>Sar</taxon>
        <taxon>Stramenopiles</taxon>
        <taxon>Ochrophyta</taxon>
        <taxon>Bacillariophyta</taxon>
        <taxon>Bacillariophyceae</taxon>
        <taxon>Bacillariophycidae</taxon>
        <taxon>Naviculales</taxon>
        <taxon>Naviculaceae</taxon>
        <taxon>Seminavis</taxon>
    </lineage>
</organism>
<proteinExistence type="predicted"/>
<dbReference type="OrthoDB" id="293876at2759"/>
<dbReference type="SUPFAM" id="SSF51735">
    <property type="entry name" value="NAD(P)-binding Rossmann-fold domains"/>
    <property type="match status" value="1"/>
</dbReference>
<keyword evidence="1" id="KW-0521">NADP</keyword>
<evidence type="ECO:0000259" key="3">
    <source>
        <dbReference type="SMART" id="SM00829"/>
    </source>
</evidence>
<dbReference type="InterPro" id="IPR011032">
    <property type="entry name" value="GroES-like_sf"/>
</dbReference>
<dbReference type="SUPFAM" id="SSF50129">
    <property type="entry name" value="GroES-like"/>
    <property type="match status" value="1"/>
</dbReference>
<evidence type="ECO:0000313" key="4">
    <source>
        <dbReference type="EMBL" id="CAB9517299.1"/>
    </source>
</evidence>
<evidence type="ECO:0000313" key="5">
    <source>
        <dbReference type="Proteomes" id="UP001153069"/>
    </source>
</evidence>
<comment type="caution">
    <text evidence="4">The sequence shown here is derived from an EMBL/GenBank/DDBJ whole genome shotgun (WGS) entry which is preliminary data.</text>
</comment>
<feature type="domain" description="Enoyl reductase (ER)" evidence="3">
    <location>
        <begin position="27"/>
        <end position="342"/>
    </location>
</feature>
<protein>
    <submittedName>
        <fullName evidence="4">Alcohol dehydrogenase</fullName>
    </submittedName>
</protein>
<accession>A0A9N8EBK4</accession>
<dbReference type="InterPro" id="IPR036291">
    <property type="entry name" value="NAD(P)-bd_dom_sf"/>
</dbReference>
<dbReference type="Pfam" id="PF08240">
    <property type="entry name" value="ADH_N"/>
    <property type="match status" value="1"/>
</dbReference>
<dbReference type="AlphaFoldDB" id="A0A9N8EBK4"/>
<name>A0A9N8EBK4_9STRA</name>
<gene>
    <name evidence="4" type="ORF">SEMRO_846_G210240.1</name>
</gene>
<dbReference type="GO" id="GO:0070402">
    <property type="term" value="F:NADPH binding"/>
    <property type="evidence" value="ECO:0007669"/>
    <property type="project" value="TreeGrafter"/>
</dbReference>
<dbReference type="EMBL" id="CAICTM010000845">
    <property type="protein sequence ID" value="CAB9517299.1"/>
    <property type="molecule type" value="Genomic_DNA"/>
</dbReference>
<dbReference type="Gene3D" id="3.90.180.10">
    <property type="entry name" value="Medium-chain alcohol dehydrogenases, catalytic domain"/>
    <property type="match status" value="1"/>
</dbReference>